<dbReference type="InterPro" id="IPR012655">
    <property type="entry name" value="YrzI"/>
</dbReference>
<organism evidence="1 2">
    <name type="scientific">Peribacillus psychrosaccharolyticus</name>
    <name type="common">Bacillus psychrosaccharolyticus</name>
    <dbReference type="NCBI Taxonomy" id="1407"/>
    <lineage>
        <taxon>Bacteria</taxon>
        <taxon>Bacillati</taxon>
        <taxon>Bacillota</taxon>
        <taxon>Bacilli</taxon>
        <taxon>Bacillales</taxon>
        <taxon>Bacillaceae</taxon>
        <taxon>Peribacillus</taxon>
    </lineage>
</organism>
<dbReference type="AlphaFoldDB" id="A0A974NLA9"/>
<evidence type="ECO:0000313" key="2">
    <source>
        <dbReference type="Proteomes" id="UP000595254"/>
    </source>
</evidence>
<gene>
    <name evidence="1" type="ORF">I6J18_20155</name>
</gene>
<keyword evidence="2" id="KW-1185">Reference proteome</keyword>
<dbReference type="Pfam" id="PF09501">
    <property type="entry name" value="Bac_small_YrzI"/>
    <property type="match status" value="1"/>
</dbReference>
<dbReference type="KEGG" id="ppsr:I6J18_20155"/>
<accession>A0A974NLA9</accession>
<reference evidence="1 2" key="1">
    <citation type="submission" date="2021-01" db="EMBL/GenBank/DDBJ databases">
        <title>FDA dAtabase for Regulatory Grade micrObial Sequences (FDA-ARGOS): Supporting development and validation of Infectious Disease Dx tests.</title>
        <authorList>
            <person name="Nelson B."/>
            <person name="Plummer A."/>
            <person name="Tallon L."/>
            <person name="Sadzewicz L."/>
            <person name="Zhao X."/>
            <person name="Boylan J."/>
            <person name="Ott S."/>
            <person name="Bowen H."/>
            <person name="Vavikolanu K."/>
            <person name="Mehta A."/>
            <person name="Aluvathingal J."/>
            <person name="Nadendla S."/>
            <person name="Myers T."/>
            <person name="Yan Y."/>
            <person name="Sichtig H."/>
        </authorList>
    </citation>
    <scope>NUCLEOTIDE SEQUENCE [LARGE SCALE GENOMIC DNA]</scope>
    <source>
        <strain evidence="1 2">FDAARGOS_1161</strain>
    </source>
</reference>
<dbReference type="EMBL" id="CP068053">
    <property type="protein sequence ID" value="QQS99869.1"/>
    <property type="molecule type" value="Genomic_DNA"/>
</dbReference>
<sequence>MTFNMLFFTITFKKRTKTLAEYVNEERVDRLREKHIDAVYMHRKF</sequence>
<name>A0A974NLA9_PERPY</name>
<proteinExistence type="predicted"/>
<evidence type="ECO:0000313" key="1">
    <source>
        <dbReference type="EMBL" id="QQS99869.1"/>
    </source>
</evidence>
<dbReference type="Proteomes" id="UP000595254">
    <property type="component" value="Chromosome"/>
</dbReference>
<protein>
    <submittedName>
        <fullName evidence="1">YrzI family small protein</fullName>
    </submittedName>
</protein>
<dbReference type="RefSeq" id="WP_081704803.1">
    <property type="nucleotide sequence ID" value="NZ_CP068053.1"/>
</dbReference>